<dbReference type="Proteomes" id="UP000736335">
    <property type="component" value="Unassembled WGS sequence"/>
</dbReference>
<evidence type="ECO:0000313" key="3">
    <source>
        <dbReference type="EMBL" id="KAF9781275.1"/>
    </source>
</evidence>
<dbReference type="InterPro" id="IPR001810">
    <property type="entry name" value="F-box_dom"/>
</dbReference>
<proteinExistence type="predicted"/>
<dbReference type="SUPFAM" id="SSF81383">
    <property type="entry name" value="F-box domain"/>
    <property type="match status" value="1"/>
</dbReference>
<evidence type="ECO:0000313" key="4">
    <source>
        <dbReference type="Proteomes" id="UP000736335"/>
    </source>
</evidence>
<feature type="region of interest" description="Disordered" evidence="1">
    <location>
        <begin position="1"/>
        <end position="20"/>
    </location>
</feature>
<comment type="caution">
    <text evidence="3">The sequence shown here is derived from an EMBL/GenBank/DDBJ whole genome shotgun (WGS) entry which is preliminary data.</text>
</comment>
<dbReference type="InterPro" id="IPR036047">
    <property type="entry name" value="F-box-like_dom_sf"/>
</dbReference>
<reference evidence="3" key="1">
    <citation type="journal article" date="2020" name="Nat. Commun.">
        <title>Large-scale genome sequencing of mycorrhizal fungi provides insights into the early evolution of symbiotic traits.</title>
        <authorList>
            <person name="Miyauchi S."/>
            <person name="Kiss E."/>
            <person name="Kuo A."/>
            <person name="Drula E."/>
            <person name="Kohler A."/>
            <person name="Sanchez-Garcia M."/>
            <person name="Morin E."/>
            <person name="Andreopoulos B."/>
            <person name="Barry K.W."/>
            <person name="Bonito G."/>
            <person name="Buee M."/>
            <person name="Carver A."/>
            <person name="Chen C."/>
            <person name="Cichocki N."/>
            <person name="Clum A."/>
            <person name="Culley D."/>
            <person name="Crous P.W."/>
            <person name="Fauchery L."/>
            <person name="Girlanda M."/>
            <person name="Hayes R.D."/>
            <person name="Keri Z."/>
            <person name="LaButti K."/>
            <person name="Lipzen A."/>
            <person name="Lombard V."/>
            <person name="Magnuson J."/>
            <person name="Maillard F."/>
            <person name="Murat C."/>
            <person name="Nolan M."/>
            <person name="Ohm R.A."/>
            <person name="Pangilinan J."/>
            <person name="Pereira M.F."/>
            <person name="Perotto S."/>
            <person name="Peter M."/>
            <person name="Pfister S."/>
            <person name="Riley R."/>
            <person name="Sitrit Y."/>
            <person name="Stielow J.B."/>
            <person name="Szollosi G."/>
            <person name="Zifcakova L."/>
            <person name="Stursova M."/>
            <person name="Spatafora J.W."/>
            <person name="Tedersoo L."/>
            <person name="Vaario L.M."/>
            <person name="Yamada A."/>
            <person name="Yan M."/>
            <person name="Wang P."/>
            <person name="Xu J."/>
            <person name="Bruns T."/>
            <person name="Baldrian P."/>
            <person name="Vilgalys R."/>
            <person name="Dunand C."/>
            <person name="Henrissat B."/>
            <person name="Grigoriev I.V."/>
            <person name="Hibbett D."/>
            <person name="Nagy L.G."/>
            <person name="Martin F.M."/>
        </authorList>
    </citation>
    <scope>NUCLEOTIDE SEQUENCE</scope>
    <source>
        <strain evidence="3">UH-Tt-Lm1</strain>
    </source>
</reference>
<reference evidence="3" key="2">
    <citation type="submission" date="2020-11" db="EMBL/GenBank/DDBJ databases">
        <authorList>
            <consortium name="DOE Joint Genome Institute"/>
            <person name="Kuo A."/>
            <person name="Miyauchi S."/>
            <person name="Kiss E."/>
            <person name="Drula E."/>
            <person name="Kohler A."/>
            <person name="Sanchez-Garcia M."/>
            <person name="Andreopoulos B."/>
            <person name="Barry K.W."/>
            <person name="Bonito G."/>
            <person name="Buee M."/>
            <person name="Carver A."/>
            <person name="Chen C."/>
            <person name="Cichocki N."/>
            <person name="Clum A."/>
            <person name="Culley D."/>
            <person name="Crous P.W."/>
            <person name="Fauchery L."/>
            <person name="Girlanda M."/>
            <person name="Hayes R."/>
            <person name="Keri Z."/>
            <person name="Labutti K."/>
            <person name="Lipzen A."/>
            <person name="Lombard V."/>
            <person name="Magnuson J."/>
            <person name="Maillard F."/>
            <person name="Morin E."/>
            <person name="Murat C."/>
            <person name="Nolan M."/>
            <person name="Ohm R."/>
            <person name="Pangilinan J."/>
            <person name="Pereira M."/>
            <person name="Perotto S."/>
            <person name="Peter M."/>
            <person name="Riley R."/>
            <person name="Sitrit Y."/>
            <person name="Stielow B."/>
            <person name="Szollosi G."/>
            <person name="Zifcakova L."/>
            <person name="Stursova M."/>
            <person name="Spatafora J.W."/>
            <person name="Tedersoo L."/>
            <person name="Vaario L.-M."/>
            <person name="Yamada A."/>
            <person name="Yan M."/>
            <person name="Wang P."/>
            <person name="Xu J."/>
            <person name="Bruns T."/>
            <person name="Baldrian P."/>
            <person name="Vilgalys R."/>
            <person name="Henrissat B."/>
            <person name="Grigoriev I.V."/>
            <person name="Hibbett D."/>
            <person name="Nagy L.G."/>
            <person name="Martin F.M."/>
        </authorList>
    </citation>
    <scope>NUCLEOTIDE SEQUENCE</scope>
    <source>
        <strain evidence="3">UH-Tt-Lm1</strain>
    </source>
</reference>
<dbReference type="AlphaFoldDB" id="A0A9P6H9A9"/>
<dbReference type="OrthoDB" id="3139566at2759"/>
<dbReference type="Gene3D" id="1.20.1280.50">
    <property type="match status" value="1"/>
</dbReference>
<evidence type="ECO:0000259" key="2">
    <source>
        <dbReference type="PROSITE" id="PS50181"/>
    </source>
</evidence>
<feature type="region of interest" description="Disordered" evidence="1">
    <location>
        <begin position="528"/>
        <end position="551"/>
    </location>
</feature>
<organism evidence="3 4">
    <name type="scientific">Thelephora terrestris</name>
    <dbReference type="NCBI Taxonomy" id="56493"/>
    <lineage>
        <taxon>Eukaryota</taxon>
        <taxon>Fungi</taxon>
        <taxon>Dikarya</taxon>
        <taxon>Basidiomycota</taxon>
        <taxon>Agaricomycotina</taxon>
        <taxon>Agaricomycetes</taxon>
        <taxon>Thelephorales</taxon>
        <taxon>Thelephoraceae</taxon>
        <taxon>Thelephora</taxon>
    </lineage>
</organism>
<evidence type="ECO:0000256" key="1">
    <source>
        <dbReference type="SAM" id="MobiDB-lite"/>
    </source>
</evidence>
<protein>
    <recommendedName>
        <fullName evidence="2">F-box domain-containing protein</fullName>
    </recommendedName>
</protein>
<keyword evidence="4" id="KW-1185">Reference proteome</keyword>
<feature type="compositionally biased region" description="Acidic residues" evidence="1">
    <location>
        <begin position="531"/>
        <end position="551"/>
    </location>
</feature>
<gene>
    <name evidence="3" type="ORF">BJ322DRAFT_1111989</name>
</gene>
<name>A0A9P6H9A9_9AGAM</name>
<feature type="domain" description="F-box" evidence="2">
    <location>
        <begin position="33"/>
        <end position="89"/>
    </location>
</feature>
<dbReference type="Pfam" id="PF12937">
    <property type="entry name" value="F-box-like"/>
    <property type="match status" value="1"/>
</dbReference>
<dbReference type="EMBL" id="WIUZ02000014">
    <property type="protein sequence ID" value="KAF9781275.1"/>
    <property type="molecule type" value="Genomic_DNA"/>
</dbReference>
<dbReference type="PROSITE" id="PS50181">
    <property type="entry name" value="FBOX"/>
    <property type="match status" value="1"/>
</dbReference>
<accession>A0A9P6H9A9</accession>
<sequence>MLQIFDPETEDMHPQASSSKAKIVDDGKSSLADFAFDKLPTELLVEIFKNARPDNVRVAYTRNHPFPLTQVCRYWRTVALDAPTLWSNIHIMNYDTEQEKAAARVNLERSKMCPLFLTWFSSLGQPNAEVQEIIHDLIIPYASRWQRITLNSDGEEAAGALLTVMGHLDFQILQDIEITHPSGKSSQPGLTLCRNAPLLRRCRLRSIHSFPPLPSNLVVLDCMSTITLGEPFNLDPVLEFLPHVAHSLEHLRFGPPTPNVSVTLRKSRITLQNLKTLLVGNSYDIMEHILTPNLTYFAALYPFKSDVQRVAEMFHCFSAPKLQSIQFHRLPLLPLLTMHNLPSMFPQLESVSFVGCTDESAFADLLEPPHPAESSLQKSAYPPKYQKVENPFPKLKELSISNIGHWTSFQAAIEKRLKNGDKSLKIIHMPKEDVAGPIMRHVTQWLPKQGIELDLHEPGELHAPTPQVFQDDFCIEESLLFMELTEESDWDDEDDEYPFYEDYDDYGDFDYLRYIDRFDYELANDFRSSDMYDDGEDEEDEGDGYNYELEG</sequence>